<comment type="catalytic activity">
    <reaction evidence="10">
        <text>8-oxo-dGTP + H2O = 8-oxo-dGMP + diphosphate + H(+)</text>
        <dbReference type="Rhea" id="RHEA:31575"/>
        <dbReference type="ChEBI" id="CHEBI:15377"/>
        <dbReference type="ChEBI" id="CHEBI:15378"/>
        <dbReference type="ChEBI" id="CHEBI:33019"/>
        <dbReference type="ChEBI" id="CHEBI:63224"/>
        <dbReference type="ChEBI" id="CHEBI:77896"/>
        <dbReference type="EC" id="3.6.1.55"/>
    </reaction>
</comment>
<dbReference type="Proteomes" id="UP000289703">
    <property type="component" value="Unassembled WGS sequence"/>
</dbReference>
<evidence type="ECO:0000256" key="5">
    <source>
        <dbReference type="ARBA" id="ARBA00022723"/>
    </source>
</evidence>
<dbReference type="GO" id="GO:0044716">
    <property type="term" value="F:8-oxo-GDP phosphatase activity"/>
    <property type="evidence" value="ECO:0007669"/>
    <property type="project" value="TreeGrafter"/>
</dbReference>
<dbReference type="GO" id="GO:0006260">
    <property type="term" value="P:DNA replication"/>
    <property type="evidence" value="ECO:0007669"/>
    <property type="project" value="UniProtKB-KW"/>
</dbReference>
<dbReference type="EC" id="3.6.1.55" evidence="12"/>
<evidence type="ECO:0000256" key="11">
    <source>
        <dbReference type="ARBA" id="ARBA00036904"/>
    </source>
</evidence>
<dbReference type="Pfam" id="PF14815">
    <property type="entry name" value="NUDIX_4"/>
    <property type="match status" value="1"/>
</dbReference>
<dbReference type="InterPro" id="IPR029119">
    <property type="entry name" value="MutY_C"/>
</dbReference>
<dbReference type="PANTHER" id="PTHR47707">
    <property type="entry name" value="8-OXO-DGTP DIPHOSPHATASE"/>
    <property type="match status" value="1"/>
</dbReference>
<name>A0A4Q1JKY7_9BACT</name>
<keyword evidence="6" id="KW-0227">DNA damage</keyword>
<dbReference type="GO" id="GO:0044715">
    <property type="term" value="F:8-oxo-dGDP phosphatase activity"/>
    <property type="evidence" value="ECO:0007669"/>
    <property type="project" value="TreeGrafter"/>
</dbReference>
<dbReference type="OrthoDB" id="9810648at2"/>
<evidence type="ECO:0000256" key="3">
    <source>
        <dbReference type="ARBA" id="ARBA00022457"/>
    </source>
</evidence>
<comment type="similarity">
    <text evidence="2">Belongs to the Nudix hydrolase family.</text>
</comment>
<keyword evidence="7 18" id="KW-0378">Hydrolase</keyword>
<dbReference type="AlphaFoldDB" id="A0A4Q1JKY7"/>
<evidence type="ECO:0000259" key="17">
    <source>
        <dbReference type="PROSITE" id="PS51462"/>
    </source>
</evidence>
<dbReference type="GO" id="GO:0008413">
    <property type="term" value="F:8-oxo-7,8-dihydroguanosine triphosphate pyrophosphatase activity"/>
    <property type="evidence" value="ECO:0007669"/>
    <property type="project" value="TreeGrafter"/>
</dbReference>
<keyword evidence="19" id="KW-1185">Reference proteome</keyword>
<evidence type="ECO:0000256" key="8">
    <source>
        <dbReference type="ARBA" id="ARBA00022842"/>
    </source>
</evidence>
<evidence type="ECO:0000256" key="4">
    <source>
        <dbReference type="ARBA" id="ARBA00022705"/>
    </source>
</evidence>
<evidence type="ECO:0000313" key="18">
    <source>
        <dbReference type="EMBL" id="RXQ94373.1"/>
    </source>
</evidence>
<evidence type="ECO:0000256" key="10">
    <source>
        <dbReference type="ARBA" id="ARBA00035861"/>
    </source>
</evidence>
<evidence type="ECO:0000256" key="1">
    <source>
        <dbReference type="ARBA" id="ARBA00001946"/>
    </source>
</evidence>
<comment type="caution">
    <text evidence="18">The sequence shown here is derived from an EMBL/GenBank/DDBJ whole genome shotgun (WGS) entry which is preliminary data.</text>
</comment>
<dbReference type="InterPro" id="IPR047127">
    <property type="entry name" value="MutT-like"/>
</dbReference>
<evidence type="ECO:0000256" key="13">
    <source>
        <dbReference type="ARBA" id="ARBA00040794"/>
    </source>
</evidence>
<keyword evidence="3" id="KW-0515">Mutator protein</keyword>
<dbReference type="GO" id="GO:0035539">
    <property type="term" value="F:8-oxo-7,8-dihydrodeoxyguanosine triphosphate pyrophosphatase activity"/>
    <property type="evidence" value="ECO:0007669"/>
    <property type="project" value="UniProtKB-EC"/>
</dbReference>
<evidence type="ECO:0000256" key="9">
    <source>
        <dbReference type="ARBA" id="ARBA00023204"/>
    </source>
</evidence>
<evidence type="ECO:0000256" key="16">
    <source>
        <dbReference type="ARBA" id="ARBA00042798"/>
    </source>
</evidence>
<evidence type="ECO:0000256" key="14">
    <source>
        <dbReference type="ARBA" id="ARBA00041592"/>
    </source>
</evidence>
<dbReference type="PANTHER" id="PTHR47707:SF1">
    <property type="entry name" value="NUDIX HYDROLASE FAMILY PROTEIN"/>
    <property type="match status" value="1"/>
</dbReference>
<evidence type="ECO:0000256" key="12">
    <source>
        <dbReference type="ARBA" id="ARBA00038905"/>
    </source>
</evidence>
<dbReference type="GO" id="GO:0046872">
    <property type="term" value="F:metal ion binding"/>
    <property type="evidence" value="ECO:0007669"/>
    <property type="project" value="UniProtKB-KW"/>
</dbReference>
<gene>
    <name evidence="18" type="ORF">EO244_08810</name>
</gene>
<keyword evidence="8" id="KW-0460">Magnesium</keyword>
<evidence type="ECO:0000256" key="2">
    <source>
        <dbReference type="ARBA" id="ARBA00005582"/>
    </source>
</evidence>
<organism evidence="18 19">
    <name type="scientific">Ancylomarina salipaludis</name>
    <dbReference type="NCBI Taxonomy" id="2501299"/>
    <lineage>
        <taxon>Bacteria</taxon>
        <taxon>Pseudomonadati</taxon>
        <taxon>Bacteroidota</taxon>
        <taxon>Bacteroidia</taxon>
        <taxon>Marinilabiliales</taxon>
        <taxon>Marinifilaceae</taxon>
        <taxon>Ancylomarina</taxon>
    </lineage>
</organism>
<dbReference type="PRINTS" id="PR00502">
    <property type="entry name" value="NUDIXFAMILY"/>
</dbReference>
<protein>
    <recommendedName>
        <fullName evidence="13">8-oxo-dGTP diphosphatase</fullName>
        <ecNumber evidence="12">3.6.1.55</ecNumber>
    </recommendedName>
    <alternativeName>
        <fullName evidence="16">7,8-dihydro-8-oxoguanine-triphosphatase</fullName>
    </alternativeName>
    <alternativeName>
        <fullName evidence="15">Mutator protein MutT</fullName>
    </alternativeName>
    <alternativeName>
        <fullName evidence="14">dGTP pyrophosphohydrolase</fullName>
    </alternativeName>
</protein>
<keyword evidence="4" id="KW-0235">DNA replication</keyword>
<dbReference type="CDD" id="cd03425">
    <property type="entry name" value="NUDIX_MutT_NudA_like"/>
    <property type="match status" value="1"/>
</dbReference>
<dbReference type="InterPro" id="IPR020476">
    <property type="entry name" value="Nudix_hydrolase"/>
</dbReference>
<dbReference type="InterPro" id="IPR000086">
    <property type="entry name" value="NUDIX_hydrolase_dom"/>
</dbReference>
<feature type="domain" description="Nudix hydrolase" evidence="17">
    <location>
        <begin position="4"/>
        <end position="129"/>
    </location>
</feature>
<reference evidence="18 19" key="1">
    <citation type="submission" date="2019-01" db="EMBL/GenBank/DDBJ databases">
        <title>Ancylomarina salipaludis sp. nov., isolated from a salt marsh.</title>
        <authorList>
            <person name="Yoon J.-H."/>
        </authorList>
    </citation>
    <scope>NUCLEOTIDE SEQUENCE [LARGE SCALE GENOMIC DNA]</scope>
    <source>
        <strain evidence="18 19">SHSM-M15</strain>
    </source>
</reference>
<sequence>MTSKKIIEVTAAIIRKGNRFLCARRKASSEQGGKWEFPGGKIETNESPEQCLERELHEEFAIQSVCGKFLCENTHDYGDKIIKLKAYFVKHTSGDFQLLAHQQIQWLNLNEMQQLDWAEADLPIVDKLTSHYK</sequence>
<evidence type="ECO:0000256" key="15">
    <source>
        <dbReference type="ARBA" id="ARBA00041979"/>
    </source>
</evidence>
<comment type="cofactor">
    <cofactor evidence="1">
        <name>Mg(2+)</name>
        <dbReference type="ChEBI" id="CHEBI:18420"/>
    </cofactor>
</comment>
<proteinExistence type="inferred from homology"/>
<dbReference type="GO" id="GO:0006281">
    <property type="term" value="P:DNA repair"/>
    <property type="evidence" value="ECO:0007669"/>
    <property type="project" value="UniProtKB-KW"/>
</dbReference>
<dbReference type="InterPro" id="IPR015797">
    <property type="entry name" value="NUDIX_hydrolase-like_dom_sf"/>
</dbReference>
<evidence type="ECO:0000256" key="6">
    <source>
        <dbReference type="ARBA" id="ARBA00022763"/>
    </source>
</evidence>
<comment type="catalytic activity">
    <reaction evidence="11">
        <text>8-oxo-GTP + H2O = 8-oxo-GMP + diphosphate + H(+)</text>
        <dbReference type="Rhea" id="RHEA:67616"/>
        <dbReference type="ChEBI" id="CHEBI:15377"/>
        <dbReference type="ChEBI" id="CHEBI:15378"/>
        <dbReference type="ChEBI" id="CHEBI:33019"/>
        <dbReference type="ChEBI" id="CHEBI:143553"/>
        <dbReference type="ChEBI" id="CHEBI:145694"/>
    </reaction>
</comment>
<dbReference type="RefSeq" id="WP_129254301.1">
    <property type="nucleotide sequence ID" value="NZ_SAXA01000007.1"/>
</dbReference>
<accession>A0A4Q1JKY7</accession>
<dbReference type="PROSITE" id="PS51462">
    <property type="entry name" value="NUDIX"/>
    <property type="match status" value="1"/>
</dbReference>
<evidence type="ECO:0000313" key="19">
    <source>
        <dbReference type="Proteomes" id="UP000289703"/>
    </source>
</evidence>
<dbReference type="EMBL" id="SAXA01000007">
    <property type="protein sequence ID" value="RXQ94373.1"/>
    <property type="molecule type" value="Genomic_DNA"/>
</dbReference>
<dbReference type="Gene3D" id="3.90.79.10">
    <property type="entry name" value="Nucleoside Triphosphate Pyrophosphohydrolase"/>
    <property type="match status" value="1"/>
</dbReference>
<keyword evidence="5" id="KW-0479">Metal-binding</keyword>
<dbReference type="SUPFAM" id="SSF55811">
    <property type="entry name" value="Nudix"/>
    <property type="match status" value="1"/>
</dbReference>
<keyword evidence="9" id="KW-0234">DNA repair</keyword>
<evidence type="ECO:0000256" key="7">
    <source>
        <dbReference type="ARBA" id="ARBA00022801"/>
    </source>
</evidence>